<gene>
    <name evidence="3" type="ORF">C923_04960</name>
</gene>
<feature type="non-terminal residue" evidence="3">
    <location>
        <position position="1"/>
    </location>
</feature>
<dbReference type="InterPro" id="IPR004345">
    <property type="entry name" value="TB2_DP1_HVA22"/>
</dbReference>
<evidence type="ECO:0000256" key="2">
    <source>
        <dbReference type="SAM" id="Phobius"/>
    </source>
</evidence>
<evidence type="ECO:0000256" key="1">
    <source>
        <dbReference type="RuleBase" id="RU362006"/>
    </source>
</evidence>
<feature type="transmembrane region" description="Helical" evidence="2">
    <location>
        <begin position="16"/>
        <end position="37"/>
    </location>
</feature>
<proteinExistence type="inferred from homology"/>
<dbReference type="GO" id="GO:0016020">
    <property type="term" value="C:membrane"/>
    <property type="evidence" value="ECO:0007669"/>
    <property type="project" value="UniProtKB-SubCell"/>
</dbReference>
<dbReference type="PANTHER" id="PTHR12300:SF117">
    <property type="entry name" value="LP05237P-RELATED"/>
    <property type="match status" value="1"/>
</dbReference>
<dbReference type="Pfam" id="PF03134">
    <property type="entry name" value="TB2_DP1_HVA22"/>
    <property type="match status" value="1"/>
</dbReference>
<keyword evidence="2" id="KW-0812">Transmembrane</keyword>
<dbReference type="AlphaFoldDB" id="W7J744"/>
<dbReference type="OrthoDB" id="10009287at2759"/>
<feature type="transmembrane region" description="Helical" evidence="2">
    <location>
        <begin position="49"/>
        <end position="67"/>
    </location>
</feature>
<evidence type="ECO:0000313" key="4">
    <source>
        <dbReference type="Proteomes" id="UP000030697"/>
    </source>
</evidence>
<keyword evidence="2" id="KW-1133">Transmembrane helix</keyword>
<evidence type="ECO:0000313" key="3">
    <source>
        <dbReference type="EMBL" id="EWC74380.1"/>
    </source>
</evidence>
<dbReference type="EMBL" id="KE124709">
    <property type="protein sequence ID" value="EWC74380.1"/>
    <property type="molecule type" value="Genomic_DNA"/>
</dbReference>
<accession>W7J744</accession>
<feature type="transmembrane region" description="Helical" evidence="2">
    <location>
        <begin position="87"/>
        <end position="106"/>
    </location>
</feature>
<comment type="subcellular location">
    <subcellularLocation>
        <location evidence="1">Membrane</location>
        <topology evidence="1">Multi-pass membrane protein</topology>
    </subcellularLocation>
</comment>
<name>W7J744_PLAFA</name>
<evidence type="ECO:0008006" key="5">
    <source>
        <dbReference type="Google" id="ProtNLM"/>
    </source>
</evidence>
<dbReference type="Proteomes" id="UP000030697">
    <property type="component" value="Unassembled WGS sequence"/>
</dbReference>
<keyword evidence="2" id="KW-0472">Membrane</keyword>
<reference evidence="3 4" key="1">
    <citation type="submission" date="2013-02" db="EMBL/GenBank/DDBJ databases">
        <title>The Genome Sequence of Plasmodium falciparum UGT5.1.</title>
        <authorList>
            <consortium name="The Broad Institute Genome Sequencing Platform"/>
            <consortium name="The Broad Institute Genome Sequencing Center for Infectious Disease"/>
            <person name="Neafsey D."/>
            <person name="Cheeseman I."/>
            <person name="Volkman S."/>
            <person name="Adams J."/>
            <person name="Walker B."/>
            <person name="Young S.K."/>
            <person name="Zeng Q."/>
            <person name="Gargeya S."/>
            <person name="Fitzgerald M."/>
            <person name="Haas B."/>
            <person name="Abouelleil A."/>
            <person name="Alvarado L."/>
            <person name="Arachchi H.M."/>
            <person name="Berlin A.M."/>
            <person name="Chapman S.B."/>
            <person name="Dewar J."/>
            <person name="Goldberg J."/>
            <person name="Griggs A."/>
            <person name="Gujja S."/>
            <person name="Hansen M."/>
            <person name="Howarth C."/>
            <person name="Imamovic A."/>
            <person name="Larimer J."/>
            <person name="McCowan C."/>
            <person name="Murphy C."/>
            <person name="Neiman D."/>
            <person name="Pearson M."/>
            <person name="Priest M."/>
            <person name="Roberts A."/>
            <person name="Saif S."/>
            <person name="Shea T."/>
            <person name="Sisk P."/>
            <person name="Sykes S."/>
            <person name="Wortman J."/>
            <person name="Nusbaum C."/>
            <person name="Birren B."/>
        </authorList>
    </citation>
    <scope>NUCLEOTIDE SEQUENCE [LARGE SCALE GENOMIC DNA]</scope>
    <source>
        <strain evidence="3 4">UGT5.1</strain>
    </source>
</reference>
<organism evidence="3 4">
    <name type="scientific">Plasmodium falciparum UGT5.1</name>
    <dbReference type="NCBI Taxonomy" id="1237627"/>
    <lineage>
        <taxon>Eukaryota</taxon>
        <taxon>Sar</taxon>
        <taxon>Alveolata</taxon>
        <taxon>Apicomplexa</taxon>
        <taxon>Aconoidasida</taxon>
        <taxon>Haemosporida</taxon>
        <taxon>Plasmodiidae</taxon>
        <taxon>Plasmodium</taxon>
        <taxon>Plasmodium (Laverania)</taxon>
    </lineage>
</organism>
<comment type="similarity">
    <text evidence="1">Belongs to the DP1 family.</text>
</comment>
<dbReference type="PANTHER" id="PTHR12300">
    <property type="entry name" value="HVA22-LIKE PROTEINS"/>
    <property type="match status" value="1"/>
</dbReference>
<sequence length="159" mass="19199">FFKLIKMGLHILPKNIMHLVNMIICIICPALKTYNLLINKKEKATEDTLQYIHFLTYWILYSFYTYFESAFIVKLMNVVPFYGELKIMFFFWLYSDTFQGAGYLYFKFIEKHYSIIDKKICDLIQNKIPKNVSNFFYFEKSNKKIHNKIKSIVSKKDLY</sequence>
<protein>
    <recommendedName>
        <fullName evidence="5">HVA22-like protein</fullName>
    </recommendedName>
</protein>